<evidence type="ECO:0000256" key="1">
    <source>
        <dbReference type="SAM" id="MobiDB-lite"/>
    </source>
</evidence>
<evidence type="ECO:0000256" key="3">
    <source>
        <dbReference type="SAM" id="SignalP"/>
    </source>
</evidence>
<proteinExistence type="predicted"/>
<evidence type="ECO:0008006" key="6">
    <source>
        <dbReference type="Google" id="ProtNLM"/>
    </source>
</evidence>
<dbReference type="EMBL" id="JACAZI010000003">
    <property type="protein sequence ID" value="KAF7366017.1"/>
    <property type="molecule type" value="Genomic_DNA"/>
</dbReference>
<name>A0A8H6YVJ7_9AGAR</name>
<dbReference type="Proteomes" id="UP000620124">
    <property type="component" value="Unassembled WGS sequence"/>
</dbReference>
<protein>
    <recommendedName>
        <fullName evidence="6">Transmembrane protein</fullName>
    </recommendedName>
</protein>
<reference evidence="4" key="1">
    <citation type="submission" date="2020-05" db="EMBL/GenBank/DDBJ databases">
        <title>Mycena genomes resolve the evolution of fungal bioluminescence.</title>
        <authorList>
            <person name="Tsai I.J."/>
        </authorList>
    </citation>
    <scope>NUCLEOTIDE SEQUENCE</scope>
    <source>
        <strain evidence="4">CCC161011</strain>
    </source>
</reference>
<keyword evidence="2" id="KW-0472">Membrane</keyword>
<feature type="signal peptide" evidence="3">
    <location>
        <begin position="1"/>
        <end position="23"/>
    </location>
</feature>
<feature type="compositionally biased region" description="Polar residues" evidence="1">
    <location>
        <begin position="146"/>
        <end position="167"/>
    </location>
</feature>
<feature type="compositionally biased region" description="Low complexity" evidence="1">
    <location>
        <begin position="104"/>
        <end position="128"/>
    </location>
</feature>
<gene>
    <name evidence="4" type="ORF">MVEN_00477600</name>
</gene>
<dbReference type="OrthoDB" id="10434664at2759"/>
<evidence type="ECO:0000313" key="4">
    <source>
        <dbReference type="EMBL" id="KAF7366017.1"/>
    </source>
</evidence>
<dbReference type="AlphaFoldDB" id="A0A8H6YVJ7"/>
<comment type="caution">
    <text evidence="4">The sequence shown here is derived from an EMBL/GenBank/DDBJ whole genome shotgun (WGS) entry which is preliminary data.</text>
</comment>
<feature type="transmembrane region" description="Helical" evidence="2">
    <location>
        <begin position="202"/>
        <end position="224"/>
    </location>
</feature>
<keyword evidence="3" id="KW-0732">Signal</keyword>
<evidence type="ECO:0000313" key="5">
    <source>
        <dbReference type="Proteomes" id="UP000620124"/>
    </source>
</evidence>
<sequence>MFRQKACREHCLFLIFLRALANGFSLGCPSFDDDGNALHDSKVLKEPSPFALVCAYDNGNVCFYDEDGSPDTENLPNRGCPSRVAILGSGGTTGGVTTAPPRPSNSAGSSLSPTSPSSAKAASTAHTDSPPPTGNNDSSSHRSPDIPTSTDGLGISGTNIGPSPSLPMNSVGAASGIASPNATASIFPNASQKWHRYTPRTAVISASVASAGFLVVVVAVFLWVRRRRQRVSQRRLPEQFAEAQQEGSPATSPIKAGGTPHAHGPDDDNPVLPQIDPAVAEPESGGLPAGPEEDTTRGETMTARMHRMEARLEALATMVFPEGSPPSYTR</sequence>
<keyword evidence="2" id="KW-0812">Transmembrane</keyword>
<keyword evidence="5" id="KW-1185">Reference proteome</keyword>
<feature type="chain" id="PRO_5034016938" description="Transmembrane protein" evidence="3">
    <location>
        <begin position="24"/>
        <end position="330"/>
    </location>
</feature>
<organism evidence="4 5">
    <name type="scientific">Mycena venus</name>
    <dbReference type="NCBI Taxonomy" id="2733690"/>
    <lineage>
        <taxon>Eukaryota</taxon>
        <taxon>Fungi</taxon>
        <taxon>Dikarya</taxon>
        <taxon>Basidiomycota</taxon>
        <taxon>Agaricomycotina</taxon>
        <taxon>Agaricomycetes</taxon>
        <taxon>Agaricomycetidae</taxon>
        <taxon>Agaricales</taxon>
        <taxon>Marasmiineae</taxon>
        <taxon>Mycenaceae</taxon>
        <taxon>Mycena</taxon>
    </lineage>
</organism>
<accession>A0A8H6YVJ7</accession>
<feature type="region of interest" description="Disordered" evidence="1">
    <location>
        <begin position="70"/>
        <end position="167"/>
    </location>
</feature>
<keyword evidence="2" id="KW-1133">Transmembrane helix</keyword>
<evidence type="ECO:0000256" key="2">
    <source>
        <dbReference type="SAM" id="Phobius"/>
    </source>
</evidence>
<feature type="region of interest" description="Disordered" evidence="1">
    <location>
        <begin position="232"/>
        <end position="301"/>
    </location>
</feature>